<proteinExistence type="predicted"/>
<dbReference type="Proteomes" id="UP000003835">
    <property type="component" value="Unassembled WGS sequence"/>
</dbReference>
<dbReference type="HOGENOM" id="CLU_3214831_0_0_3"/>
<keyword evidence="2" id="KW-1185">Reference proteome</keyword>
<reference evidence="1 2" key="1">
    <citation type="submission" date="2008-07" db="EMBL/GenBank/DDBJ databases">
        <authorList>
            <person name="Tandeau de Marsac N."/>
            <person name="Ferriera S."/>
            <person name="Johnson J."/>
            <person name="Kravitz S."/>
            <person name="Beeson K."/>
            <person name="Sutton G."/>
            <person name="Rogers Y.-H."/>
            <person name="Friedman R."/>
            <person name="Frazier M."/>
            <person name="Venter J.C."/>
        </authorList>
    </citation>
    <scope>NUCLEOTIDE SEQUENCE [LARGE SCALE GENOMIC DNA]</scope>
    <source>
        <strain evidence="1 2">PCC 7420</strain>
    </source>
</reference>
<dbReference type="STRING" id="118168.MC7420_3184"/>
<evidence type="ECO:0000313" key="2">
    <source>
        <dbReference type="Proteomes" id="UP000003835"/>
    </source>
</evidence>
<protein>
    <submittedName>
        <fullName evidence="1">Uncharacterized protein</fullName>
    </submittedName>
</protein>
<accession>B4VKA6</accession>
<dbReference type="EMBL" id="DS989843">
    <property type="protein sequence ID" value="EDX77860.1"/>
    <property type="molecule type" value="Genomic_DNA"/>
</dbReference>
<organism evidence="1 2">
    <name type="scientific">Coleofasciculus chthonoplastes PCC 7420</name>
    <dbReference type="NCBI Taxonomy" id="118168"/>
    <lineage>
        <taxon>Bacteria</taxon>
        <taxon>Bacillati</taxon>
        <taxon>Cyanobacteriota</taxon>
        <taxon>Cyanophyceae</taxon>
        <taxon>Coleofasciculales</taxon>
        <taxon>Coleofasciculaceae</taxon>
        <taxon>Coleofasciculus</taxon>
    </lineage>
</organism>
<name>B4VKA6_9CYAN</name>
<dbReference type="AlphaFoldDB" id="B4VKA6"/>
<evidence type="ECO:0000313" key="1">
    <source>
        <dbReference type="EMBL" id="EDX77860.1"/>
    </source>
</evidence>
<sequence length="44" mass="4909">MHHYQGKCTIATPAPSAPPATPALFPHHKTYSAAPKYFFIRVKK</sequence>
<gene>
    <name evidence="1" type="ORF">MC7420_3184</name>
</gene>